<gene>
    <name evidence="7" type="ORF">D779_1031</name>
</gene>
<evidence type="ECO:0000256" key="6">
    <source>
        <dbReference type="ARBA" id="ARBA00049988"/>
    </source>
</evidence>
<dbReference type="eggNOG" id="COG4453">
    <property type="taxonomic scope" value="Bacteria"/>
</dbReference>
<evidence type="ECO:0000256" key="4">
    <source>
        <dbReference type="ARBA" id="ARBA00023125"/>
    </source>
</evidence>
<evidence type="ECO:0000313" key="7">
    <source>
        <dbReference type="EMBL" id="EXJ15807.1"/>
    </source>
</evidence>
<dbReference type="PANTHER" id="PTHR35401">
    <property type="entry name" value="COPG FAMILY HELIX-TURN-HELIX PROTEIN-RELATED-RELATED"/>
    <property type="match status" value="1"/>
</dbReference>
<dbReference type="InterPro" id="IPR010985">
    <property type="entry name" value="Ribbon_hlx_hlx"/>
</dbReference>
<dbReference type="PANTHER" id="PTHR35401:SF1">
    <property type="entry name" value="CYTOPLASMIC PROTEIN"/>
    <property type="match status" value="1"/>
</dbReference>
<keyword evidence="5" id="KW-0804">Transcription</keyword>
<keyword evidence="4" id="KW-0238">DNA-binding</keyword>
<dbReference type="Pfam" id="PF08681">
    <property type="entry name" value="TacA1"/>
    <property type="match status" value="1"/>
</dbReference>
<dbReference type="RefSeq" id="WP_043751724.1">
    <property type="nucleotide sequence ID" value="NZ_AONC01000021.1"/>
</dbReference>
<protein>
    <recommendedName>
        <fullName evidence="9">DUF1778 domain-containing protein</fullName>
    </recommendedName>
</protein>
<reference evidence="7 8" key="1">
    <citation type="submission" date="2012-11" db="EMBL/GenBank/DDBJ databases">
        <title>Genome assembly of Thiorhodococcus sp. AK35.</title>
        <authorList>
            <person name="Nupur N."/>
            <person name="Khatri I."/>
            <person name="Subramanian S."/>
            <person name="Pinnaka A."/>
        </authorList>
    </citation>
    <scope>NUCLEOTIDE SEQUENCE [LARGE SCALE GENOMIC DNA]</scope>
    <source>
        <strain evidence="7 8">AK35</strain>
    </source>
</reference>
<dbReference type="OrthoDB" id="574265at2"/>
<accession>W9VIE6</accession>
<keyword evidence="3" id="KW-0805">Transcription regulation</keyword>
<dbReference type="InterPro" id="IPR014795">
    <property type="entry name" value="TacA_1-like"/>
</dbReference>
<dbReference type="SUPFAM" id="SSF47598">
    <property type="entry name" value="Ribbon-helix-helix"/>
    <property type="match status" value="1"/>
</dbReference>
<comment type="caution">
    <text evidence="7">The sequence shown here is derived from an EMBL/GenBank/DDBJ whole genome shotgun (WGS) entry which is preliminary data.</text>
</comment>
<dbReference type="STRING" id="1249627.D779_1031"/>
<dbReference type="EMBL" id="AONC01000021">
    <property type="protein sequence ID" value="EXJ15807.1"/>
    <property type="molecule type" value="Genomic_DNA"/>
</dbReference>
<sequence length="96" mass="10827">MPNPQARSTKLDLRITPEAKARLAAAARERHQSVSQFVLSSALERADETLADRQHFGLDAERWNAFMAALEMPPRALPRLERLLREPTPFDPPDPA</sequence>
<dbReference type="GO" id="GO:0006355">
    <property type="term" value="P:regulation of DNA-templated transcription"/>
    <property type="evidence" value="ECO:0007669"/>
    <property type="project" value="InterPro"/>
</dbReference>
<evidence type="ECO:0000313" key="8">
    <source>
        <dbReference type="Proteomes" id="UP000019460"/>
    </source>
</evidence>
<evidence type="ECO:0000256" key="3">
    <source>
        <dbReference type="ARBA" id="ARBA00023015"/>
    </source>
</evidence>
<evidence type="ECO:0008006" key="9">
    <source>
        <dbReference type="Google" id="ProtNLM"/>
    </source>
</evidence>
<proteinExistence type="inferred from homology"/>
<comment type="similarity">
    <text evidence="6">Belongs to the TacA antitoxin family.</text>
</comment>
<organism evidence="7 8">
    <name type="scientific">Imhoffiella purpurea</name>
    <dbReference type="NCBI Taxonomy" id="1249627"/>
    <lineage>
        <taxon>Bacteria</taxon>
        <taxon>Pseudomonadati</taxon>
        <taxon>Pseudomonadota</taxon>
        <taxon>Gammaproteobacteria</taxon>
        <taxon>Chromatiales</taxon>
        <taxon>Chromatiaceae</taxon>
        <taxon>Imhoffiella</taxon>
    </lineage>
</organism>
<dbReference type="Gene3D" id="1.20.5.780">
    <property type="entry name" value="Single helix bin"/>
    <property type="match status" value="1"/>
</dbReference>
<evidence type="ECO:0000256" key="5">
    <source>
        <dbReference type="ARBA" id="ARBA00023163"/>
    </source>
</evidence>
<keyword evidence="2" id="KW-1277">Toxin-antitoxin system</keyword>
<dbReference type="GO" id="GO:0003677">
    <property type="term" value="F:DNA binding"/>
    <property type="evidence" value="ECO:0007669"/>
    <property type="project" value="UniProtKB-KW"/>
</dbReference>
<keyword evidence="1" id="KW-0678">Repressor</keyword>
<evidence type="ECO:0000256" key="1">
    <source>
        <dbReference type="ARBA" id="ARBA00022491"/>
    </source>
</evidence>
<evidence type="ECO:0000256" key="2">
    <source>
        <dbReference type="ARBA" id="ARBA00022649"/>
    </source>
</evidence>
<name>W9VIE6_9GAMM</name>
<keyword evidence="8" id="KW-1185">Reference proteome</keyword>
<dbReference type="AlphaFoldDB" id="W9VIE6"/>
<dbReference type="Proteomes" id="UP000019460">
    <property type="component" value="Unassembled WGS sequence"/>
</dbReference>